<gene>
    <name evidence="12 14" type="primary">atpD</name>
    <name evidence="14" type="ORF">ACFQGO_34490</name>
</gene>
<evidence type="ECO:0000256" key="1">
    <source>
        <dbReference type="ARBA" id="ARBA00004370"/>
    </source>
</evidence>
<comment type="catalytic activity">
    <reaction evidence="12">
        <text>ATP + H2O + 4 H(+)(in) = ADP + phosphate + 5 H(+)(out)</text>
        <dbReference type="Rhea" id="RHEA:57720"/>
        <dbReference type="ChEBI" id="CHEBI:15377"/>
        <dbReference type="ChEBI" id="CHEBI:15378"/>
        <dbReference type="ChEBI" id="CHEBI:30616"/>
        <dbReference type="ChEBI" id="CHEBI:43474"/>
        <dbReference type="ChEBI" id="CHEBI:456216"/>
        <dbReference type="EC" id="7.1.2.2"/>
    </reaction>
</comment>
<keyword evidence="5 12" id="KW-0547">Nucleotide-binding</keyword>
<proteinExistence type="inferred from homology"/>
<dbReference type="HAMAP" id="MF_01347">
    <property type="entry name" value="ATP_synth_beta_bact"/>
    <property type="match status" value="1"/>
</dbReference>
<evidence type="ECO:0000256" key="8">
    <source>
        <dbReference type="ARBA" id="ARBA00023065"/>
    </source>
</evidence>
<dbReference type="Gene3D" id="3.40.50.300">
    <property type="entry name" value="P-loop containing nucleotide triphosphate hydrolases"/>
    <property type="match status" value="1"/>
</dbReference>
<dbReference type="InterPro" id="IPR020003">
    <property type="entry name" value="ATPase_a/bsu_AS"/>
</dbReference>
<organism evidence="14 15">
    <name type="scientific">Streptomyces heilongjiangensis</name>
    <dbReference type="NCBI Taxonomy" id="945052"/>
    <lineage>
        <taxon>Bacteria</taxon>
        <taxon>Bacillati</taxon>
        <taxon>Actinomycetota</taxon>
        <taxon>Actinomycetes</taxon>
        <taxon>Kitasatosporales</taxon>
        <taxon>Streptomycetaceae</taxon>
        <taxon>Streptomyces</taxon>
    </lineage>
</organism>
<dbReference type="InterPro" id="IPR005722">
    <property type="entry name" value="ATP_synth_F1_bsu"/>
</dbReference>
<dbReference type="RefSeq" id="WP_159773122.1">
    <property type="nucleotide sequence ID" value="NZ_JAQOSL010000049.1"/>
</dbReference>
<evidence type="ECO:0000256" key="11">
    <source>
        <dbReference type="ARBA" id="ARBA00023310"/>
    </source>
</evidence>
<dbReference type="InterPro" id="IPR050053">
    <property type="entry name" value="ATPase_alpha/beta_chains"/>
</dbReference>
<dbReference type="InterPro" id="IPR055190">
    <property type="entry name" value="ATP-synt_VA_C"/>
</dbReference>
<evidence type="ECO:0000313" key="14">
    <source>
        <dbReference type="EMBL" id="MFC5812557.1"/>
    </source>
</evidence>
<evidence type="ECO:0000256" key="12">
    <source>
        <dbReference type="HAMAP-Rule" id="MF_01347"/>
    </source>
</evidence>
<evidence type="ECO:0000256" key="10">
    <source>
        <dbReference type="ARBA" id="ARBA00023196"/>
    </source>
</evidence>
<dbReference type="EC" id="7.1.2.2" evidence="12"/>
<dbReference type="SMART" id="SM00382">
    <property type="entry name" value="AAA"/>
    <property type="match status" value="1"/>
</dbReference>
<name>A0ABW1BHL6_9ACTN</name>
<dbReference type="InterPro" id="IPR000194">
    <property type="entry name" value="ATPase_F1/V1/A1_a/bsu_nucl-bd"/>
</dbReference>
<dbReference type="PANTHER" id="PTHR15184:SF71">
    <property type="entry name" value="ATP SYNTHASE SUBUNIT BETA, MITOCHONDRIAL"/>
    <property type="match status" value="1"/>
</dbReference>
<comment type="function">
    <text evidence="12">Produces ATP from ADP in the presence of a proton gradient across the membrane. The catalytic sites are hosted primarily by the beta subunits.</text>
</comment>
<dbReference type="InterPro" id="IPR024034">
    <property type="entry name" value="ATPase_F1/V1_b/a_C"/>
</dbReference>
<keyword evidence="10 12" id="KW-0139">CF(1)</keyword>
<dbReference type="SUPFAM" id="SSF50615">
    <property type="entry name" value="N-terminal domain of alpha and beta subunits of F1 ATP synthase"/>
    <property type="match status" value="1"/>
</dbReference>
<keyword evidence="9 12" id="KW-0472">Membrane</keyword>
<dbReference type="EMBL" id="JBHSNZ010000037">
    <property type="protein sequence ID" value="MFC5812557.1"/>
    <property type="molecule type" value="Genomic_DNA"/>
</dbReference>
<sequence>MTTTSETAVATGRVARVIGPVVDVEFPVDAMPDIYNALHVEVSDPANEGEKKTLTLEVAQHLGDGLVRTISMQPTDGLVRQAPVTDTGASITVPVGDFTKGKVFNTLGEVLNVDEEYTGERWGIHRKAPNFDELESKTEMFETGVKVIDLLTPYVKGGKIGLFGGAGVGKTVLIQEMIYRVANNHDGVSVFAGVGERTREGNDLIEEMSESGVIDKTALVFGQMDEPPGTRLRVALAGLTMAEYFRDVQKQDVLFFIDNIFRFTQAGSEVSTLLGRMPSAVGYQPNLADEMGLLQERITSTRGHSITSMQAIYVPADDLTDPAPATTFAHLDATTVLSRPISEKGIYPAVDPLDSTSRILDPRYIAADHYTAAMRVKSILQKYKDLQDIIAILGIDELGEEDKLVVHRARRVERFLSQNTHVAKQFTGVDGSDVPLDESIAAFNAIIDGEYDHFPEQAFFMCGGLEDLKKNAKELGVS</sequence>
<keyword evidence="6 12" id="KW-0067">ATP-binding</keyword>
<evidence type="ECO:0000256" key="4">
    <source>
        <dbReference type="ARBA" id="ARBA00022475"/>
    </source>
</evidence>
<keyword evidence="7 12" id="KW-1278">Translocase</keyword>
<feature type="domain" description="AAA+ ATPase" evidence="13">
    <location>
        <begin position="156"/>
        <end position="342"/>
    </location>
</feature>
<dbReference type="Pfam" id="PF00006">
    <property type="entry name" value="ATP-synt_ab"/>
    <property type="match status" value="1"/>
</dbReference>
<keyword evidence="8 12" id="KW-0406">Ion transport</keyword>
<keyword evidence="15" id="KW-1185">Reference proteome</keyword>
<keyword evidence="4 12" id="KW-1003">Cell membrane</keyword>
<dbReference type="PANTHER" id="PTHR15184">
    <property type="entry name" value="ATP SYNTHASE"/>
    <property type="match status" value="1"/>
</dbReference>
<comment type="similarity">
    <text evidence="2 12">Belongs to the ATPase alpha/beta chains family.</text>
</comment>
<dbReference type="Proteomes" id="UP001596112">
    <property type="component" value="Unassembled WGS sequence"/>
</dbReference>
<dbReference type="CDD" id="cd18110">
    <property type="entry name" value="ATP-synt_F1_beta_C"/>
    <property type="match status" value="1"/>
</dbReference>
<dbReference type="Gene3D" id="2.40.10.170">
    <property type="match status" value="1"/>
</dbReference>
<evidence type="ECO:0000256" key="3">
    <source>
        <dbReference type="ARBA" id="ARBA00022448"/>
    </source>
</evidence>
<dbReference type="InterPro" id="IPR036121">
    <property type="entry name" value="ATPase_F1/V1/A1_a/bsu_N_sf"/>
</dbReference>
<dbReference type="InterPro" id="IPR027417">
    <property type="entry name" value="P-loop_NTPase"/>
</dbReference>
<keyword evidence="11 12" id="KW-0066">ATP synthesis</keyword>
<feature type="binding site" evidence="12">
    <location>
        <begin position="164"/>
        <end position="171"/>
    </location>
    <ligand>
        <name>ATP</name>
        <dbReference type="ChEBI" id="CHEBI:30616"/>
    </ligand>
</feature>
<dbReference type="CDD" id="cd01133">
    <property type="entry name" value="F1-ATPase_beta_CD"/>
    <property type="match status" value="1"/>
</dbReference>
<evidence type="ECO:0000256" key="7">
    <source>
        <dbReference type="ARBA" id="ARBA00022967"/>
    </source>
</evidence>
<dbReference type="NCBIfam" id="TIGR01039">
    <property type="entry name" value="atpD"/>
    <property type="match status" value="1"/>
</dbReference>
<evidence type="ECO:0000256" key="5">
    <source>
        <dbReference type="ARBA" id="ARBA00022741"/>
    </source>
</evidence>
<evidence type="ECO:0000256" key="2">
    <source>
        <dbReference type="ARBA" id="ARBA00008936"/>
    </source>
</evidence>
<comment type="subcellular location">
    <subcellularLocation>
        <location evidence="12">Cell membrane</location>
        <topology evidence="12">Peripheral membrane protein</topology>
    </subcellularLocation>
    <subcellularLocation>
        <location evidence="1">Membrane</location>
    </subcellularLocation>
</comment>
<dbReference type="CDD" id="cd18115">
    <property type="entry name" value="ATP-synt_F1_beta_N"/>
    <property type="match status" value="1"/>
</dbReference>
<evidence type="ECO:0000256" key="9">
    <source>
        <dbReference type="ARBA" id="ARBA00023136"/>
    </source>
</evidence>
<keyword evidence="3 12" id="KW-0813">Transport</keyword>
<protein>
    <recommendedName>
        <fullName evidence="12">ATP synthase subunit beta</fullName>
        <ecNumber evidence="12">7.1.2.2</ecNumber>
    </recommendedName>
    <alternativeName>
        <fullName evidence="12">ATP synthase F1 sector subunit beta</fullName>
    </alternativeName>
    <alternativeName>
        <fullName evidence="12">F-ATPase subunit beta</fullName>
    </alternativeName>
</protein>
<comment type="caution">
    <text evidence="14">The sequence shown here is derived from an EMBL/GenBank/DDBJ whole genome shotgun (WGS) entry which is preliminary data.</text>
</comment>
<dbReference type="InterPro" id="IPR003593">
    <property type="entry name" value="AAA+_ATPase"/>
</dbReference>
<dbReference type="SUPFAM" id="SSF52540">
    <property type="entry name" value="P-loop containing nucleoside triphosphate hydrolases"/>
    <property type="match status" value="1"/>
</dbReference>
<dbReference type="Pfam" id="PF02874">
    <property type="entry name" value="ATP-synt_ab_N"/>
    <property type="match status" value="1"/>
</dbReference>
<evidence type="ECO:0000313" key="15">
    <source>
        <dbReference type="Proteomes" id="UP001596112"/>
    </source>
</evidence>
<dbReference type="Pfam" id="PF22919">
    <property type="entry name" value="ATP-synt_VA_C"/>
    <property type="match status" value="1"/>
</dbReference>
<dbReference type="SUPFAM" id="SSF47917">
    <property type="entry name" value="C-terminal domain of alpha and beta subunits of F1 ATP synthase"/>
    <property type="match status" value="1"/>
</dbReference>
<dbReference type="InterPro" id="IPR004100">
    <property type="entry name" value="ATPase_F1/V1/A1_a/bsu_N"/>
</dbReference>
<dbReference type="PROSITE" id="PS00152">
    <property type="entry name" value="ATPASE_ALPHA_BETA"/>
    <property type="match status" value="1"/>
</dbReference>
<accession>A0ABW1BHL6</accession>
<evidence type="ECO:0000256" key="6">
    <source>
        <dbReference type="ARBA" id="ARBA00022840"/>
    </source>
</evidence>
<keyword evidence="12" id="KW-0375">Hydrogen ion transport</keyword>
<reference evidence="15" key="1">
    <citation type="journal article" date="2019" name="Int. J. Syst. Evol. Microbiol.">
        <title>The Global Catalogue of Microorganisms (GCM) 10K type strain sequencing project: providing services to taxonomists for standard genome sequencing and annotation.</title>
        <authorList>
            <consortium name="The Broad Institute Genomics Platform"/>
            <consortium name="The Broad Institute Genome Sequencing Center for Infectious Disease"/>
            <person name="Wu L."/>
            <person name="Ma J."/>
        </authorList>
    </citation>
    <scope>NUCLEOTIDE SEQUENCE [LARGE SCALE GENOMIC DNA]</scope>
    <source>
        <strain evidence="15">JCM 9918</strain>
    </source>
</reference>
<evidence type="ECO:0000259" key="13">
    <source>
        <dbReference type="SMART" id="SM00382"/>
    </source>
</evidence>
<dbReference type="Gene3D" id="1.10.1140.10">
    <property type="entry name" value="Bovine Mitochondrial F1-atpase, Atp Synthase Beta Chain, Chain D, domain 3"/>
    <property type="match status" value="1"/>
</dbReference>